<dbReference type="EMBL" id="JXAL01000016">
    <property type="protein sequence ID" value="KIL36062.1"/>
    <property type="molecule type" value="Genomic_DNA"/>
</dbReference>
<dbReference type="Proteomes" id="UP000054526">
    <property type="component" value="Unassembled WGS sequence"/>
</dbReference>
<accession>A0ABR5A4U2</accession>
<evidence type="ECO:0000313" key="3">
    <source>
        <dbReference type="Proteomes" id="UP000054526"/>
    </source>
</evidence>
<evidence type="ECO:0000256" key="1">
    <source>
        <dbReference type="ARBA" id="ARBA00006987"/>
    </source>
</evidence>
<dbReference type="InterPro" id="IPR042100">
    <property type="entry name" value="Bug_dom1"/>
</dbReference>
<proteinExistence type="inferred from homology"/>
<dbReference type="Gene3D" id="3.40.190.10">
    <property type="entry name" value="Periplasmic binding protein-like II"/>
    <property type="match status" value="1"/>
</dbReference>
<gene>
    <name evidence="2" type="ORF">SD71_11460</name>
</gene>
<dbReference type="CDD" id="cd07012">
    <property type="entry name" value="PBP2_Bug_TTT"/>
    <property type="match status" value="1"/>
</dbReference>
<protein>
    <recommendedName>
        <fullName evidence="4">Tripartite tricarboxylate transporter substrate binding protein</fullName>
    </recommendedName>
</protein>
<dbReference type="Pfam" id="PF03401">
    <property type="entry name" value="TctC"/>
    <property type="match status" value="1"/>
</dbReference>
<sequence>MLAFVLGLTLVTAGCGASPGGGDVSASSNFPNKDIEFVVGYAPGGGYSDWAQAIAPFIKKHLPKQANVVVRHMEGAGSAIAANYMQKAKPDGYTIGIYNLGGLAGTQLARKVEFELSKVTWLARLSQDPAIATVSAKSPYKSLQDFASKDNVKVSTKGLAANATLTGAATFAEMGVKWTPLNHDGTSESILSVIRGDADITWGSIDSQKQYIDSGDLRMLMYYGPERHPDYPDVPIPSESGLPAEMNEAFNTHRLIGAPPGLPDDVRAILEEAIKKAIDDPEFHEVLKKMDFTTSYLNGADTANMVNNALKGYETYKDVVTELLGKKE</sequence>
<dbReference type="PANTHER" id="PTHR42928:SF5">
    <property type="entry name" value="BLR1237 PROTEIN"/>
    <property type="match status" value="1"/>
</dbReference>
<name>A0ABR5A4U2_9BACL</name>
<comment type="similarity">
    <text evidence="1">Belongs to the UPF0065 (bug) family.</text>
</comment>
<evidence type="ECO:0008006" key="4">
    <source>
        <dbReference type="Google" id="ProtNLM"/>
    </source>
</evidence>
<dbReference type="PANTHER" id="PTHR42928">
    <property type="entry name" value="TRICARBOXYLATE-BINDING PROTEIN"/>
    <property type="match status" value="1"/>
</dbReference>
<comment type="caution">
    <text evidence="2">The sequence shown here is derived from an EMBL/GenBank/DDBJ whole genome shotgun (WGS) entry which is preliminary data.</text>
</comment>
<organism evidence="2 3">
    <name type="scientific">Cohnella kolymensis</name>
    <dbReference type="NCBI Taxonomy" id="1590652"/>
    <lineage>
        <taxon>Bacteria</taxon>
        <taxon>Bacillati</taxon>
        <taxon>Bacillota</taxon>
        <taxon>Bacilli</taxon>
        <taxon>Bacillales</taxon>
        <taxon>Paenibacillaceae</taxon>
        <taxon>Cohnella</taxon>
    </lineage>
</organism>
<reference evidence="2 3" key="1">
    <citation type="submission" date="2014-12" db="EMBL/GenBank/DDBJ databases">
        <title>Draft genome sequence of Cohnella kolymensis strain B-2846.</title>
        <authorList>
            <person name="Karlyshev A.V."/>
            <person name="Kudryashova E.B."/>
        </authorList>
    </citation>
    <scope>NUCLEOTIDE SEQUENCE [LARGE SCALE GENOMIC DNA]</scope>
    <source>
        <strain evidence="2 3">VKM B-2846</strain>
    </source>
</reference>
<dbReference type="SUPFAM" id="SSF53850">
    <property type="entry name" value="Periplasmic binding protein-like II"/>
    <property type="match status" value="1"/>
</dbReference>
<dbReference type="InterPro" id="IPR005064">
    <property type="entry name" value="BUG"/>
</dbReference>
<dbReference type="Gene3D" id="3.40.190.150">
    <property type="entry name" value="Bordetella uptake gene, domain 1"/>
    <property type="match status" value="1"/>
</dbReference>
<evidence type="ECO:0000313" key="2">
    <source>
        <dbReference type="EMBL" id="KIL36062.1"/>
    </source>
</evidence>
<dbReference type="PIRSF" id="PIRSF017082">
    <property type="entry name" value="YflP"/>
    <property type="match status" value="1"/>
</dbReference>
<keyword evidence="3" id="KW-1185">Reference proteome</keyword>